<dbReference type="Proteomes" id="UP000559598">
    <property type="component" value="Unassembled WGS sequence"/>
</dbReference>
<keyword evidence="3" id="KW-1185">Reference proteome</keyword>
<gene>
    <name evidence="2" type="ORF">GGR02_003380</name>
</gene>
<dbReference type="InterPro" id="IPR047951">
    <property type="entry name" value="Transpos_ISL3"/>
</dbReference>
<dbReference type="Pfam" id="PF01610">
    <property type="entry name" value="DDE_Tnp_ISL3"/>
    <property type="match status" value="1"/>
</dbReference>
<name>A0A840DQY1_9BACL</name>
<evidence type="ECO:0000313" key="2">
    <source>
        <dbReference type="EMBL" id="MBB4075541.1"/>
    </source>
</evidence>
<comment type="caution">
    <text evidence="2">The sequence shown here is derived from an EMBL/GenBank/DDBJ whole genome shotgun (WGS) entry which is preliminary data.</text>
</comment>
<reference evidence="2 3" key="1">
    <citation type="submission" date="2020-08" db="EMBL/GenBank/DDBJ databases">
        <title>Genomic Encyclopedia of Type Strains, Phase IV (KMG-IV): sequencing the most valuable type-strain genomes for metagenomic binning, comparative biology and taxonomic classification.</title>
        <authorList>
            <person name="Goeker M."/>
        </authorList>
    </citation>
    <scope>NUCLEOTIDE SEQUENCE [LARGE SCALE GENOMIC DNA]</scope>
    <source>
        <strain evidence="2 3">DSM 17075</strain>
    </source>
</reference>
<proteinExistence type="predicted"/>
<sequence length="205" mass="23845">MMDAKAGSVMGMHADRRCDSAIHLLSQNVLSKERVQTVILDMWESYHKAVRPLFPSASIVIDKYHVVQKVTQALDLDQARKEFSPLKKARYLLLKGCEKLRKDQRLRLDDILEEYSVLSIAYYLKELFRDFYRTDGYNEAKERLEEWIQLAKQSPFASFQEAANTLEKWKEPILSYFCAHIPMPESRGRITRSKTSNAGHMAIEI</sequence>
<evidence type="ECO:0000259" key="1">
    <source>
        <dbReference type="Pfam" id="PF01610"/>
    </source>
</evidence>
<feature type="domain" description="Transposase IS204/IS1001/IS1096/IS1165 DDE" evidence="1">
    <location>
        <begin position="5"/>
        <end position="179"/>
    </location>
</feature>
<accession>A0A840DQY1</accession>
<evidence type="ECO:0000313" key="3">
    <source>
        <dbReference type="Proteomes" id="UP000559598"/>
    </source>
</evidence>
<protein>
    <submittedName>
        <fullName evidence="2">Transposase</fullName>
    </submittedName>
</protein>
<dbReference type="AlphaFoldDB" id="A0A840DQY1"/>
<dbReference type="EMBL" id="JACIDE010000036">
    <property type="protein sequence ID" value="MBB4075541.1"/>
    <property type="molecule type" value="Genomic_DNA"/>
</dbReference>
<organism evidence="2 3">
    <name type="scientific">Anoxybacteroides voinovskiense</name>
    <dbReference type="NCBI Taxonomy" id="230470"/>
    <lineage>
        <taxon>Bacteria</taxon>
        <taxon>Bacillati</taxon>
        <taxon>Bacillota</taxon>
        <taxon>Bacilli</taxon>
        <taxon>Bacillales</taxon>
        <taxon>Anoxybacillaceae</taxon>
        <taxon>Anoxybacteroides</taxon>
    </lineage>
</organism>
<dbReference type="PANTHER" id="PTHR33498:SF1">
    <property type="entry name" value="TRANSPOSASE FOR INSERTION SEQUENCE ELEMENT IS1557"/>
    <property type="match status" value="1"/>
</dbReference>
<dbReference type="InterPro" id="IPR002560">
    <property type="entry name" value="Transposase_DDE"/>
</dbReference>
<dbReference type="PANTHER" id="PTHR33498">
    <property type="entry name" value="TRANSPOSASE FOR INSERTION SEQUENCE ELEMENT IS1557"/>
    <property type="match status" value="1"/>
</dbReference>